<accession>A0ABR7DME4</accession>
<sequence length="263" mass="29515">MKKNSIAVYICMLVLSLAAVPAFGQADRNQGIIKSALLGLEYEVKAGFNIGGTAPLPLPVEIREITGYNPTMAVAIEGNVTKWFDKERKWGMRIGVRLDNKGMKTDARVKNYGMEIIGDGGEIVKGNWTGHVKTNVKNTYLSFPVLATHQFNSRFSMNLGPYFAYMLDGDFSGNVYDGYLRENDPTGEKVVFEDGKSALYDFSKNIRKFQWGAQLGAEWRAFKHLNVCADLTWGLNDIFQKDFKTITFAMYPIYLNVGFGYAF</sequence>
<dbReference type="InterPro" id="IPR025665">
    <property type="entry name" value="Beta-barrel_OMP_2"/>
</dbReference>
<protein>
    <submittedName>
        <fullName evidence="3">PorT family protein</fullName>
    </submittedName>
</protein>
<name>A0ABR7DME4_9BACT</name>
<evidence type="ECO:0000259" key="2">
    <source>
        <dbReference type="Pfam" id="PF13568"/>
    </source>
</evidence>
<keyword evidence="4" id="KW-1185">Reference proteome</keyword>
<dbReference type="Pfam" id="PF13568">
    <property type="entry name" value="OMP_b-brl_2"/>
    <property type="match status" value="1"/>
</dbReference>
<proteinExistence type="predicted"/>
<dbReference type="Proteomes" id="UP000651475">
    <property type="component" value="Unassembled WGS sequence"/>
</dbReference>
<reference evidence="3 4" key="1">
    <citation type="submission" date="2020-08" db="EMBL/GenBank/DDBJ databases">
        <title>Genome public.</title>
        <authorList>
            <person name="Liu C."/>
            <person name="Sun Q."/>
        </authorList>
    </citation>
    <scope>NUCLEOTIDE SEQUENCE [LARGE SCALE GENOMIC DNA]</scope>
    <source>
        <strain evidence="3 4">NSJ-79</strain>
    </source>
</reference>
<keyword evidence="1" id="KW-0732">Signal</keyword>
<evidence type="ECO:0000313" key="3">
    <source>
        <dbReference type="EMBL" id="MBC5632611.1"/>
    </source>
</evidence>
<evidence type="ECO:0000256" key="1">
    <source>
        <dbReference type="SAM" id="SignalP"/>
    </source>
</evidence>
<feature type="domain" description="Outer membrane protein beta-barrel" evidence="2">
    <location>
        <begin position="28"/>
        <end position="240"/>
    </location>
</feature>
<feature type="signal peptide" evidence="1">
    <location>
        <begin position="1"/>
        <end position="26"/>
    </location>
</feature>
<dbReference type="RefSeq" id="WP_186929367.1">
    <property type="nucleotide sequence ID" value="NZ_JACOOJ010000009.1"/>
</dbReference>
<evidence type="ECO:0000313" key="4">
    <source>
        <dbReference type="Proteomes" id="UP000651475"/>
    </source>
</evidence>
<dbReference type="EMBL" id="JACOOJ010000009">
    <property type="protein sequence ID" value="MBC5632611.1"/>
    <property type="molecule type" value="Genomic_DNA"/>
</dbReference>
<feature type="chain" id="PRO_5046343904" evidence="1">
    <location>
        <begin position="27"/>
        <end position="263"/>
    </location>
</feature>
<comment type="caution">
    <text evidence="3">The sequence shown here is derived from an EMBL/GenBank/DDBJ whole genome shotgun (WGS) entry which is preliminary data.</text>
</comment>
<gene>
    <name evidence="3" type="ORF">H8S65_07500</name>
</gene>
<organism evidence="3 4">
    <name type="scientific">Parabacteroides hominis</name>
    <dbReference type="NCBI Taxonomy" id="2763057"/>
    <lineage>
        <taxon>Bacteria</taxon>
        <taxon>Pseudomonadati</taxon>
        <taxon>Bacteroidota</taxon>
        <taxon>Bacteroidia</taxon>
        <taxon>Bacteroidales</taxon>
        <taxon>Tannerellaceae</taxon>
        <taxon>Parabacteroides</taxon>
    </lineage>
</organism>